<gene>
    <name evidence="1" type="ORF">GUJ93_ZPchr0006g43643</name>
</gene>
<organism evidence="1 2">
    <name type="scientific">Zizania palustris</name>
    <name type="common">Northern wild rice</name>
    <dbReference type="NCBI Taxonomy" id="103762"/>
    <lineage>
        <taxon>Eukaryota</taxon>
        <taxon>Viridiplantae</taxon>
        <taxon>Streptophyta</taxon>
        <taxon>Embryophyta</taxon>
        <taxon>Tracheophyta</taxon>
        <taxon>Spermatophyta</taxon>
        <taxon>Magnoliopsida</taxon>
        <taxon>Liliopsida</taxon>
        <taxon>Poales</taxon>
        <taxon>Poaceae</taxon>
        <taxon>BOP clade</taxon>
        <taxon>Oryzoideae</taxon>
        <taxon>Oryzeae</taxon>
        <taxon>Zizaniinae</taxon>
        <taxon>Zizania</taxon>
    </lineage>
</organism>
<reference evidence="1" key="1">
    <citation type="journal article" date="2021" name="bioRxiv">
        <title>Whole Genome Assembly and Annotation of Northern Wild Rice, Zizania palustris L., Supports a Whole Genome Duplication in the Zizania Genus.</title>
        <authorList>
            <person name="Haas M."/>
            <person name="Kono T."/>
            <person name="Macchietto M."/>
            <person name="Millas R."/>
            <person name="McGilp L."/>
            <person name="Shao M."/>
            <person name="Duquette J."/>
            <person name="Hirsch C.N."/>
            <person name="Kimball J."/>
        </authorList>
    </citation>
    <scope>NUCLEOTIDE SEQUENCE</scope>
    <source>
        <tissue evidence="1">Fresh leaf tissue</tissue>
    </source>
</reference>
<sequence length="185" mass="19779">MDSLKKLSPAALRHTFTKTTALNGKRTLAVKSSTPSSATNKKLNTKLIHGIMESMPHLAPTAATAFPVSSMSSSTPPSANKMKSACLEDERSMTTPVFGRLKDMVLDNDDEPSCSSSSMNDDGAMTEMPAQKHGCVKGGLINICFGAQGLTMEDSAVGQQTSKILKQQCIRVSRLVSHTAWSLVF</sequence>
<protein>
    <submittedName>
        <fullName evidence="1">Uncharacterized protein</fullName>
    </submittedName>
</protein>
<name>A0A8J5SKS5_ZIZPA</name>
<comment type="caution">
    <text evidence="1">The sequence shown here is derived from an EMBL/GenBank/DDBJ whole genome shotgun (WGS) entry which is preliminary data.</text>
</comment>
<proteinExistence type="predicted"/>
<keyword evidence="2" id="KW-1185">Reference proteome</keyword>
<accession>A0A8J5SKS5</accession>
<evidence type="ECO:0000313" key="1">
    <source>
        <dbReference type="EMBL" id="KAG8071337.1"/>
    </source>
</evidence>
<dbReference type="Proteomes" id="UP000729402">
    <property type="component" value="Unassembled WGS sequence"/>
</dbReference>
<dbReference type="EMBL" id="JAAALK010000283">
    <property type="protein sequence ID" value="KAG8071337.1"/>
    <property type="molecule type" value="Genomic_DNA"/>
</dbReference>
<dbReference type="AlphaFoldDB" id="A0A8J5SKS5"/>
<reference evidence="1" key="2">
    <citation type="submission" date="2021-02" db="EMBL/GenBank/DDBJ databases">
        <authorList>
            <person name="Kimball J.A."/>
            <person name="Haas M.W."/>
            <person name="Macchietto M."/>
            <person name="Kono T."/>
            <person name="Duquette J."/>
            <person name="Shao M."/>
        </authorList>
    </citation>
    <scope>NUCLEOTIDE SEQUENCE</scope>
    <source>
        <tissue evidence="1">Fresh leaf tissue</tissue>
    </source>
</reference>
<evidence type="ECO:0000313" key="2">
    <source>
        <dbReference type="Proteomes" id="UP000729402"/>
    </source>
</evidence>